<evidence type="ECO:0000256" key="1">
    <source>
        <dbReference type="SAM" id="MobiDB-lite"/>
    </source>
</evidence>
<gene>
    <name evidence="2" type="ORF">RUE5091_00134</name>
</gene>
<feature type="compositionally biased region" description="Polar residues" evidence="1">
    <location>
        <begin position="1"/>
        <end position="12"/>
    </location>
</feature>
<keyword evidence="3" id="KW-1185">Reference proteome</keyword>
<evidence type="ECO:0000313" key="3">
    <source>
        <dbReference type="Proteomes" id="UP000051260"/>
    </source>
</evidence>
<dbReference type="EMBL" id="CYUD01000001">
    <property type="protein sequence ID" value="CUJ83658.1"/>
    <property type="molecule type" value="Genomic_DNA"/>
</dbReference>
<dbReference type="RefSeq" id="WP_058279951.1">
    <property type="nucleotide sequence ID" value="NZ_CYUD01000001.1"/>
</dbReference>
<accession>A0A0P1I0W2</accession>
<dbReference type="STRING" id="1715692.RUE5091_00134"/>
<feature type="region of interest" description="Disordered" evidence="1">
    <location>
        <begin position="1"/>
        <end position="23"/>
    </location>
</feature>
<organism evidence="2 3">
    <name type="scientific">Ruegeria denitrificans</name>
    <dbReference type="NCBI Taxonomy" id="1715692"/>
    <lineage>
        <taxon>Bacteria</taxon>
        <taxon>Pseudomonadati</taxon>
        <taxon>Pseudomonadota</taxon>
        <taxon>Alphaproteobacteria</taxon>
        <taxon>Rhodobacterales</taxon>
        <taxon>Roseobacteraceae</taxon>
        <taxon>Ruegeria</taxon>
    </lineage>
</organism>
<dbReference type="OrthoDB" id="7206991at2"/>
<dbReference type="AlphaFoldDB" id="A0A0P1I0W2"/>
<evidence type="ECO:0000313" key="2">
    <source>
        <dbReference type="EMBL" id="CUJ83658.1"/>
    </source>
</evidence>
<proteinExistence type="predicted"/>
<dbReference type="Proteomes" id="UP000051260">
    <property type="component" value="Unassembled WGS sequence"/>
</dbReference>
<reference evidence="3" key="1">
    <citation type="submission" date="2015-09" db="EMBL/GenBank/DDBJ databases">
        <authorList>
            <person name="Rodrigo-Torres L."/>
            <person name="Arahal D.R."/>
        </authorList>
    </citation>
    <scope>NUCLEOTIDE SEQUENCE [LARGE SCALE GENOMIC DNA]</scope>
    <source>
        <strain evidence="3">CECT 5091</strain>
    </source>
</reference>
<dbReference type="InterPro" id="IPR021880">
    <property type="entry name" value="DUF3489"/>
</dbReference>
<dbReference type="Pfam" id="PF11994">
    <property type="entry name" value="DUF3489"/>
    <property type="match status" value="1"/>
</dbReference>
<protein>
    <recommendedName>
        <fullName evidence="4">DUF3489 domain-containing protein</fullName>
    </recommendedName>
</protein>
<sequence>MTTPIAATQNSDRNTKVAKKPTRQKQLYKMLTRKSGVTIAQLQQTFGWQPHTARAAISAQRKAGRVVDRAETDKGSIYRIVEMQGNQ</sequence>
<name>A0A0P1I0W2_9RHOB</name>
<evidence type="ECO:0008006" key="4">
    <source>
        <dbReference type="Google" id="ProtNLM"/>
    </source>
</evidence>